<dbReference type="EMBL" id="SLWV01000030">
    <property type="protein sequence ID" value="TCO69680.1"/>
    <property type="molecule type" value="Genomic_DNA"/>
</dbReference>
<keyword evidence="4" id="KW-1185">Reference proteome</keyword>
<dbReference type="HAMAP" id="MF_00707">
    <property type="entry name" value="UPF0735"/>
    <property type="match status" value="1"/>
</dbReference>
<sequence length="146" mass="16186">MTDRKFLIIDTAILPEIYEKVLETKELLRMGKAKGITEATQMTGISRSTFYKYKDFISTPSEGSRGQKVIITLLLEHAPGNLSQLLNIMADYNVNILTINQDIPINGIANLSITFDISKASIGIDDILNKLRALKGASRVELVAME</sequence>
<comment type="caution">
    <text evidence="3">The sequence shown here is derived from an EMBL/GenBank/DDBJ whole genome shotgun (WGS) entry which is preliminary data.</text>
</comment>
<dbReference type="OrthoDB" id="9788773at2"/>
<comment type="similarity">
    <text evidence="1">Belongs to the UPF0735 family.</text>
</comment>
<dbReference type="InterPro" id="IPR008310">
    <property type="entry name" value="UPF0735_ACT_dom-cont"/>
</dbReference>
<dbReference type="SUPFAM" id="SSF55021">
    <property type="entry name" value="ACT-like"/>
    <property type="match status" value="1"/>
</dbReference>
<organism evidence="3 4">
    <name type="scientific">Marinisporobacter balticus</name>
    <dbReference type="NCBI Taxonomy" id="2018667"/>
    <lineage>
        <taxon>Bacteria</taxon>
        <taxon>Bacillati</taxon>
        <taxon>Bacillota</taxon>
        <taxon>Clostridia</taxon>
        <taxon>Peptostreptococcales</taxon>
        <taxon>Thermotaleaceae</taxon>
        <taxon>Marinisporobacter</taxon>
    </lineage>
</organism>
<dbReference type="Proteomes" id="UP000294919">
    <property type="component" value="Unassembled WGS sequence"/>
</dbReference>
<evidence type="ECO:0000259" key="2">
    <source>
        <dbReference type="PROSITE" id="PS51671"/>
    </source>
</evidence>
<feature type="domain" description="ACT" evidence="2">
    <location>
        <begin position="70"/>
        <end position="145"/>
    </location>
</feature>
<protein>
    <recommendedName>
        <fullName evidence="1">UPF0735 ACT domain-containing protein EV214_13016</fullName>
    </recommendedName>
</protein>
<proteinExistence type="inferred from homology"/>
<dbReference type="InterPro" id="IPR002912">
    <property type="entry name" value="ACT_dom"/>
</dbReference>
<evidence type="ECO:0000313" key="3">
    <source>
        <dbReference type="EMBL" id="TCO69680.1"/>
    </source>
</evidence>
<name>A0A4V2S9Z0_9FIRM</name>
<evidence type="ECO:0000313" key="4">
    <source>
        <dbReference type="Proteomes" id="UP000294919"/>
    </source>
</evidence>
<reference evidence="3 4" key="1">
    <citation type="submission" date="2019-03" db="EMBL/GenBank/DDBJ databases">
        <title>Genomic Encyclopedia of Type Strains, Phase IV (KMG-IV): sequencing the most valuable type-strain genomes for metagenomic binning, comparative biology and taxonomic classification.</title>
        <authorList>
            <person name="Goeker M."/>
        </authorList>
    </citation>
    <scope>NUCLEOTIDE SEQUENCE [LARGE SCALE GENOMIC DNA]</scope>
    <source>
        <strain evidence="3 4">DSM 102940</strain>
    </source>
</reference>
<dbReference type="InterPro" id="IPR045865">
    <property type="entry name" value="ACT-like_dom_sf"/>
</dbReference>
<dbReference type="PROSITE" id="PS51671">
    <property type="entry name" value="ACT"/>
    <property type="match status" value="1"/>
</dbReference>
<dbReference type="NCBIfam" id="NF003361">
    <property type="entry name" value="PRK04435.1"/>
    <property type="match status" value="1"/>
</dbReference>
<evidence type="ECO:0000256" key="1">
    <source>
        <dbReference type="HAMAP-Rule" id="MF_00707"/>
    </source>
</evidence>
<dbReference type="PIRSF" id="PIRSF025624">
    <property type="entry name" value="ACT_PheB"/>
    <property type="match status" value="1"/>
</dbReference>
<dbReference type="RefSeq" id="WP_132247395.1">
    <property type="nucleotide sequence ID" value="NZ_SLWV01000030.1"/>
</dbReference>
<dbReference type="CDD" id="cd04888">
    <property type="entry name" value="ACT_PheB-BS"/>
    <property type="match status" value="1"/>
</dbReference>
<dbReference type="Gene3D" id="3.30.70.260">
    <property type="match status" value="1"/>
</dbReference>
<gene>
    <name evidence="3" type="ORF">EV214_13016</name>
</gene>
<dbReference type="AlphaFoldDB" id="A0A4V2S9Z0"/>
<accession>A0A4V2S9Z0</accession>